<dbReference type="OrthoDB" id="7595944at2"/>
<sequence length="273" mass="31725">MALTKVLVTVKTYPSLSGTYGELVCTAGFLEDGTWIRLYPIPFRKLKHDEKYKKYQWIELDIIKNDKDFRPESYRPATIETPIALLDSIDTKGNWYKRKRIVLKNVHTDIKALISEAHDKKICTSLAVFKPTKITDFKVEKVSAEWDKKKLDQLKALNDQGNLFDMEELSFEVVEKLPYKFSYVIEDENGISSTMMIEDWEIGQLYRNTLAAAEGNEAIAVEKVKEKYFNYFALKKDIHLYLGTTKAFHYRSKNPFMIIGTFTPDIEIQTSLF</sequence>
<gene>
    <name evidence="1" type="ORF">SAMN05878281_0640</name>
</gene>
<dbReference type="EMBL" id="LT670848">
    <property type="protein sequence ID" value="SHM42654.1"/>
    <property type="molecule type" value="Genomic_DNA"/>
</dbReference>
<accession>A0A1M7IPB4</accession>
<dbReference type="RefSeq" id="WP_079733942.1">
    <property type="nucleotide sequence ID" value="NZ_LT670848.1"/>
</dbReference>
<dbReference type="STRING" id="143223.SAMN05878281_0640"/>
<name>A0A1M7IPB4_9FLAO</name>
<organism evidence="1 2">
    <name type="scientific">Salegentibacter salegens</name>
    <dbReference type="NCBI Taxonomy" id="143223"/>
    <lineage>
        <taxon>Bacteria</taxon>
        <taxon>Pseudomonadati</taxon>
        <taxon>Bacteroidota</taxon>
        <taxon>Flavobacteriia</taxon>
        <taxon>Flavobacteriales</taxon>
        <taxon>Flavobacteriaceae</taxon>
        <taxon>Salegentibacter</taxon>
    </lineage>
</organism>
<dbReference type="AlphaFoldDB" id="A0A1M7IPB4"/>
<keyword evidence="2" id="KW-1185">Reference proteome</keyword>
<proteinExistence type="predicted"/>
<protein>
    <submittedName>
        <fullName evidence="1">Uncharacterized protein</fullName>
    </submittedName>
</protein>
<evidence type="ECO:0000313" key="1">
    <source>
        <dbReference type="EMBL" id="SHM42654.1"/>
    </source>
</evidence>
<reference evidence="2" key="1">
    <citation type="submission" date="2016-11" db="EMBL/GenBank/DDBJ databases">
        <authorList>
            <person name="Varghese N."/>
            <person name="Submissions S."/>
        </authorList>
    </citation>
    <scope>NUCLEOTIDE SEQUENCE [LARGE SCALE GENOMIC DNA]</scope>
    <source>
        <strain evidence="2">ACAM 48</strain>
    </source>
</reference>
<evidence type="ECO:0000313" key="2">
    <source>
        <dbReference type="Proteomes" id="UP000190235"/>
    </source>
</evidence>
<dbReference type="Proteomes" id="UP000190235">
    <property type="component" value="Chromosome I"/>
</dbReference>